<name>A0A6J4PAG1_9ACTN</name>
<dbReference type="EMBL" id="CADCUN010000284">
    <property type="protein sequence ID" value="CAA9410407.1"/>
    <property type="molecule type" value="Genomic_DNA"/>
</dbReference>
<organism evidence="2">
    <name type="scientific">uncultured Nocardioides sp</name>
    <dbReference type="NCBI Taxonomy" id="198441"/>
    <lineage>
        <taxon>Bacteria</taxon>
        <taxon>Bacillati</taxon>
        <taxon>Actinomycetota</taxon>
        <taxon>Actinomycetes</taxon>
        <taxon>Propionibacteriales</taxon>
        <taxon>Nocardioidaceae</taxon>
        <taxon>Nocardioides</taxon>
        <taxon>environmental samples</taxon>
    </lineage>
</organism>
<dbReference type="GO" id="GO:0008757">
    <property type="term" value="F:S-adenosylmethionine-dependent methyltransferase activity"/>
    <property type="evidence" value="ECO:0007669"/>
    <property type="project" value="InterPro"/>
</dbReference>
<dbReference type="Pfam" id="PF08241">
    <property type="entry name" value="Methyltransf_11"/>
    <property type="match status" value="1"/>
</dbReference>
<evidence type="ECO:0000313" key="2">
    <source>
        <dbReference type="EMBL" id="CAA9410407.1"/>
    </source>
</evidence>
<dbReference type="InterPro" id="IPR029063">
    <property type="entry name" value="SAM-dependent_MTases_sf"/>
</dbReference>
<dbReference type="Gene3D" id="3.40.50.150">
    <property type="entry name" value="Vaccinia Virus protein VP39"/>
    <property type="match status" value="1"/>
</dbReference>
<sequence>MKMLHVDEDELWRETLVGLSGEVVELGCRDGRTFPTYPAAVTGVHAFEPDPLLRHRARAVAAWTATPVWVRDDPVEALPLDTASIDGAVLHLLLSRCPDPAVVVAELARVVRTSGRLVILEHAGSDDPDALAAVRAGGFSVDTWRTHDPAGLRVVAGAIRAAR</sequence>
<protein>
    <recommendedName>
        <fullName evidence="1">Methyltransferase type 11 domain-containing protein</fullName>
    </recommendedName>
</protein>
<dbReference type="InterPro" id="IPR013216">
    <property type="entry name" value="Methyltransf_11"/>
</dbReference>
<reference evidence="2" key="1">
    <citation type="submission" date="2020-02" db="EMBL/GenBank/DDBJ databases">
        <authorList>
            <person name="Meier V. D."/>
        </authorList>
    </citation>
    <scope>NUCLEOTIDE SEQUENCE</scope>
    <source>
        <strain evidence="2">AVDCRST_MAG60</strain>
    </source>
</reference>
<dbReference type="SUPFAM" id="SSF53335">
    <property type="entry name" value="S-adenosyl-L-methionine-dependent methyltransferases"/>
    <property type="match status" value="1"/>
</dbReference>
<feature type="domain" description="Methyltransferase type 11" evidence="1">
    <location>
        <begin position="25"/>
        <end position="119"/>
    </location>
</feature>
<proteinExistence type="predicted"/>
<evidence type="ECO:0000259" key="1">
    <source>
        <dbReference type="Pfam" id="PF08241"/>
    </source>
</evidence>
<accession>A0A6J4PAG1</accession>
<gene>
    <name evidence="2" type="ORF">AVDCRST_MAG60-2622</name>
</gene>
<dbReference type="AlphaFoldDB" id="A0A6J4PAG1"/>